<feature type="transmembrane region" description="Helical" evidence="1">
    <location>
        <begin position="194"/>
        <end position="217"/>
    </location>
</feature>
<feature type="transmembrane region" description="Helical" evidence="1">
    <location>
        <begin position="223"/>
        <end position="243"/>
    </location>
</feature>
<protein>
    <submittedName>
        <fullName evidence="2">Uncharacterized protein</fullName>
    </submittedName>
</protein>
<evidence type="ECO:0000256" key="1">
    <source>
        <dbReference type="SAM" id="Phobius"/>
    </source>
</evidence>
<sequence>MTTTPAAAGFLDLPAPLHGNTTVFWIFTAATMVMVAASVVVAIVETWRMRSALPVVVFVSATLWVPNEPFIDTLLGFQYAANSPAVLFTIAGRIIPISALGIGAMFFLFSWAIYRMVESGVAMRRIIGICLVAGAIDWVLEWMAIHWKVFEYYGDNPSRILGLPFTSMAQNCFIYSLMAASILFAAPHLKGWKALLFIPVIPGCYYGGAALCTWPAYLALHAGLPTAVFLPLAVVAAAMNVYIPIAVLKMAATYNAGVVEPHRESTGPAITATAPATA</sequence>
<feature type="transmembrane region" description="Helical" evidence="1">
    <location>
        <begin position="126"/>
        <end position="145"/>
    </location>
</feature>
<evidence type="ECO:0000313" key="3">
    <source>
        <dbReference type="Proteomes" id="UP000255082"/>
    </source>
</evidence>
<gene>
    <name evidence="2" type="ORF">NCTC13184_04925</name>
</gene>
<keyword evidence="1" id="KW-1133">Transmembrane helix</keyword>
<reference evidence="2 3" key="1">
    <citation type="submission" date="2018-06" db="EMBL/GenBank/DDBJ databases">
        <authorList>
            <consortium name="Pathogen Informatics"/>
            <person name="Doyle S."/>
        </authorList>
    </citation>
    <scope>NUCLEOTIDE SEQUENCE [LARGE SCALE GENOMIC DNA]</scope>
    <source>
        <strain evidence="2 3">NCTC13184</strain>
    </source>
</reference>
<proteinExistence type="predicted"/>
<feature type="transmembrane region" description="Helical" evidence="1">
    <location>
        <begin position="51"/>
        <end position="67"/>
    </location>
</feature>
<feature type="transmembrane region" description="Helical" evidence="1">
    <location>
        <begin position="23"/>
        <end position="44"/>
    </location>
</feature>
<keyword evidence="1" id="KW-0472">Membrane</keyword>
<dbReference type="AlphaFoldDB" id="A0A378WYH6"/>
<evidence type="ECO:0000313" key="2">
    <source>
        <dbReference type="EMBL" id="SUA46400.1"/>
    </source>
</evidence>
<dbReference type="RefSeq" id="WP_062962231.1">
    <property type="nucleotide sequence ID" value="NZ_JAJFOE010000001.1"/>
</dbReference>
<feature type="transmembrane region" description="Helical" evidence="1">
    <location>
        <begin position="165"/>
        <end position="187"/>
    </location>
</feature>
<organism evidence="2 3">
    <name type="scientific">Nocardia africana</name>
    <dbReference type="NCBI Taxonomy" id="134964"/>
    <lineage>
        <taxon>Bacteria</taxon>
        <taxon>Bacillati</taxon>
        <taxon>Actinomycetota</taxon>
        <taxon>Actinomycetes</taxon>
        <taxon>Mycobacteriales</taxon>
        <taxon>Nocardiaceae</taxon>
        <taxon>Nocardia</taxon>
    </lineage>
</organism>
<accession>A0A378WYH6</accession>
<dbReference type="EMBL" id="UGRU01000001">
    <property type="protein sequence ID" value="SUA46400.1"/>
    <property type="molecule type" value="Genomic_DNA"/>
</dbReference>
<name>A0A378WYH6_9NOCA</name>
<keyword evidence="1" id="KW-0812">Transmembrane</keyword>
<feature type="transmembrane region" description="Helical" evidence="1">
    <location>
        <begin position="87"/>
        <end position="114"/>
    </location>
</feature>
<dbReference type="Proteomes" id="UP000255082">
    <property type="component" value="Unassembled WGS sequence"/>
</dbReference>
<dbReference type="OrthoDB" id="4764886at2"/>